<evidence type="ECO:0000256" key="1">
    <source>
        <dbReference type="ARBA" id="ARBA00023125"/>
    </source>
</evidence>
<dbReference type="Pfam" id="PF00239">
    <property type="entry name" value="Resolvase"/>
    <property type="match status" value="1"/>
</dbReference>
<comment type="caution">
    <text evidence="5">The sequence shown here is derived from an EMBL/GenBank/DDBJ whole genome shotgun (WGS) entry which is preliminary data.</text>
</comment>
<reference evidence="5 7" key="1">
    <citation type="submission" date="2023-11" db="EMBL/GenBank/DDBJ databases">
        <title>Unpublished Manusciprt.</title>
        <authorList>
            <person name="Saticioglu I.B."/>
            <person name="Ay H."/>
            <person name="Ajmi N."/>
            <person name="Altun S."/>
            <person name="Duman M."/>
        </authorList>
    </citation>
    <scope>NUCLEOTIDE SEQUENCE</scope>
    <source>
        <strain evidence="4 7">Fl-33</strain>
        <strain evidence="5">Fl-77</strain>
    </source>
</reference>
<proteinExistence type="predicted"/>
<evidence type="ECO:0000313" key="4">
    <source>
        <dbReference type="EMBL" id="MDX6180637.1"/>
    </source>
</evidence>
<dbReference type="InterPro" id="IPR050639">
    <property type="entry name" value="SSR_resolvase"/>
</dbReference>
<feature type="domain" description="Resolvase/invertase-type recombinase catalytic" evidence="3">
    <location>
        <begin position="33"/>
        <end position="180"/>
    </location>
</feature>
<dbReference type="PANTHER" id="PTHR30461">
    <property type="entry name" value="DNA-INVERTASE FROM LAMBDOID PROPHAGE"/>
    <property type="match status" value="1"/>
</dbReference>
<dbReference type="EMBL" id="JAWXVH010000001">
    <property type="protein sequence ID" value="MDX6184237.1"/>
    <property type="molecule type" value="Genomic_DNA"/>
</dbReference>
<dbReference type="InterPro" id="IPR036162">
    <property type="entry name" value="Resolvase-like_N_sf"/>
</dbReference>
<evidence type="ECO:0000256" key="2">
    <source>
        <dbReference type="ARBA" id="ARBA00023172"/>
    </source>
</evidence>
<evidence type="ECO:0000313" key="7">
    <source>
        <dbReference type="Proteomes" id="UP001278738"/>
    </source>
</evidence>
<dbReference type="Gene3D" id="3.40.50.1390">
    <property type="entry name" value="Resolvase, N-terminal catalytic domain"/>
    <property type="match status" value="1"/>
</dbReference>
<evidence type="ECO:0000313" key="6">
    <source>
        <dbReference type="Proteomes" id="UP001270053"/>
    </source>
</evidence>
<sequence length="240" mass="27553">MKAETQQNRLECFKIIWTLKLKQIQPKYLNIMKYYFYSRTSTVLQNSARQIESFKSHEGFDPSRLFVERIQGNVPFMERPEAVKMFDEITNQSERCTVVVDSTDRLGRNLLDILNTISVFKKNHINLKSLKEGFSTFLDNGEENPMANLVISVMGSIGEMSRNQIKTRSMEGIKIAQALGKFSGRKIGAIQSDEKLLERHQAVQKKLQKGLTVREITEITGASSTTIIKVKKVMRNRNMI</sequence>
<protein>
    <submittedName>
        <fullName evidence="5">Recombinase family protein</fullName>
    </submittedName>
</protein>
<dbReference type="InterPro" id="IPR038116">
    <property type="entry name" value="TrpR-like_sf"/>
</dbReference>
<dbReference type="PROSITE" id="PS51736">
    <property type="entry name" value="RECOMBINASES_3"/>
    <property type="match status" value="1"/>
</dbReference>
<dbReference type="Proteomes" id="UP001278738">
    <property type="component" value="Unassembled WGS sequence"/>
</dbReference>
<evidence type="ECO:0000259" key="3">
    <source>
        <dbReference type="PROSITE" id="PS51736"/>
    </source>
</evidence>
<dbReference type="Gene3D" id="1.10.1270.10">
    <property type="entry name" value="TrpR-like"/>
    <property type="match status" value="1"/>
</dbReference>
<dbReference type="GO" id="GO:0003677">
    <property type="term" value="F:DNA binding"/>
    <property type="evidence" value="ECO:0007669"/>
    <property type="project" value="UniProtKB-KW"/>
</dbReference>
<dbReference type="EMBL" id="JAWXVG010000001">
    <property type="protein sequence ID" value="MDX6180637.1"/>
    <property type="molecule type" value="Genomic_DNA"/>
</dbReference>
<dbReference type="SMART" id="SM00857">
    <property type="entry name" value="Resolvase"/>
    <property type="match status" value="1"/>
</dbReference>
<gene>
    <name evidence="4" type="ORF">SGQ18_00625</name>
    <name evidence="5" type="ORF">SGQ44_00625</name>
</gene>
<keyword evidence="2" id="KW-0233">DNA recombination</keyword>
<dbReference type="PANTHER" id="PTHR30461:SF2">
    <property type="entry name" value="SERINE RECOMBINASE PINE-RELATED"/>
    <property type="match status" value="1"/>
</dbReference>
<dbReference type="CDD" id="cd03768">
    <property type="entry name" value="SR_ResInv"/>
    <property type="match status" value="1"/>
</dbReference>
<name>A0AAJ2SAK7_9FLAO</name>
<dbReference type="SUPFAM" id="SSF53041">
    <property type="entry name" value="Resolvase-like"/>
    <property type="match status" value="1"/>
</dbReference>
<dbReference type="InterPro" id="IPR006119">
    <property type="entry name" value="Resolv_N"/>
</dbReference>
<accession>A0AAJ2SAK7</accession>
<dbReference type="AlphaFoldDB" id="A0AAJ2SAK7"/>
<dbReference type="GO" id="GO:0000150">
    <property type="term" value="F:DNA strand exchange activity"/>
    <property type="evidence" value="ECO:0007669"/>
    <property type="project" value="InterPro"/>
</dbReference>
<organism evidence="5 6">
    <name type="scientific">Flavobacterium flavipigmentatum</name>
    <dbReference type="NCBI Taxonomy" id="2893884"/>
    <lineage>
        <taxon>Bacteria</taxon>
        <taxon>Pseudomonadati</taxon>
        <taxon>Bacteroidota</taxon>
        <taxon>Flavobacteriia</taxon>
        <taxon>Flavobacteriales</taxon>
        <taxon>Flavobacteriaceae</taxon>
        <taxon>Flavobacterium</taxon>
    </lineage>
</organism>
<keyword evidence="7" id="KW-1185">Reference proteome</keyword>
<keyword evidence="1" id="KW-0238">DNA-binding</keyword>
<dbReference type="Proteomes" id="UP001270053">
    <property type="component" value="Unassembled WGS sequence"/>
</dbReference>
<evidence type="ECO:0000313" key="5">
    <source>
        <dbReference type="EMBL" id="MDX6184237.1"/>
    </source>
</evidence>